<dbReference type="AlphaFoldDB" id="A0A849AAT4"/>
<gene>
    <name evidence="1" type="ORF">HKD39_15345</name>
</gene>
<protein>
    <submittedName>
        <fullName evidence="1">DinB family protein</fullName>
    </submittedName>
</protein>
<proteinExistence type="predicted"/>
<dbReference type="InterPro" id="IPR034660">
    <property type="entry name" value="DinB/YfiT-like"/>
</dbReference>
<sequence>MTDPDDPAATGAEAPAAAIPTEAVPAEAVPPDAAQAAAGQSDPKAVFRRYLDSGRDALLFKLEDASEYDVRRPLTPTGTNLLGLVKHLSGVEAGYLGECFGRPVPEMPAWYAEMGSDDSEPNADMWATADESQESIVELYQRVRAHADRTIDELDLTAPGTVPWWGPDAGEVTLQRLLVHVIAEEQRHLGQADIVRENIDGAVGLRAGVSNLPDESEQWWADYHRRLQQTAEQFRQ</sequence>
<dbReference type="EMBL" id="JABEND010000010">
    <property type="protein sequence ID" value="NNG37057.1"/>
    <property type="molecule type" value="Genomic_DNA"/>
</dbReference>
<reference evidence="1 2" key="1">
    <citation type="submission" date="2020-05" db="EMBL/GenBank/DDBJ databases">
        <title>Nakamurella sp. DB0629 isolated from air conditioner.</title>
        <authorList>
            <person name="Kim D.H."/>
            <person name="Kim D.-U."/>
        </authorList>
    </citation>
    <scope>NUCLEOTIDE SEQUENCE [LARGE SCALE GENOMIC DNA]</scope>
    <source>
        <strain evidence="1 2">DB0629</strain>
    </source>
</reference>
<organism evidence="1 2">
    <name type="scientific">Nakamurella aerolata</name>
    <dbReference type="NCBI Taxonomy" id="1656892"/>
    <lineage>
        <taxon>Bacteria</taxon>
        <taxon>Bacillati</taxon>
        <taxon>Actinomycetota</taxon>
        <taxon>Actinomycetes</taxon>
        <taxon>Nakamurellales</taxon>
        <taxon>Nakamurellaceae</taxon>
        <taxon>Nakamurella</taxon>
    </lineage>
</organism>
<dbReference type="RefSeq" id="WP_171200765.1">
    <property type="nucleotide sequence ID" value="NZ_JABEND010000010.1"/>
</dbReference>
<evidence type="ECO:0000313" key="2">
    <source>
        <dbReference type="Proteomes" id="UP000562984"/>
    </source>
</evidence>
<dbReference type="Gene3D" id="1.20.120.450">
    <property type="entry name" value="dinb family like domain"/>
    <property type="match status" value="1"/>
</dbReference>
<dbReference type="Pfam" id="PF04978">
    <property type="entry name" value="MST"/>
    <property type="match status" value="1"/>
</dbReference>
<comment type="caution">
    <text evidence="1">The sequence shown here is derived from an EMBL/GenBank/DDBJ whole genome shotgun (WGS) entry which is preliminary data.</text>
</comment>
<dbReference type="InterPro" id="IPR007061">
    <property type="entry name" value="MST-like"/>
</dbReference>
<dbReference type="SUPFAM" id="SSF109854">
    <property type="entry name" value="DinB/YfiT-like putative metalloenzymes"/>
    <property type="match status" value="1"/>
</dbReference>
<accession>A0A849AAT4</accession>
<dbReference type="Proteomes" id="UP000562984">
    <property type="component" value="Unassembled WGS sequence"/>
</dbReference>
<keyword evidence="2" id="KW-1185">Reference proteome</keyword>
<evidence type="ECO:0000313" key="1">
    <source>
        <dbReference type="EMBL" id="NNG37057.1"/>
    </source>
</evidence>
<name>A0A849AAT4_9ACTN</name>